<comment type="similarity">
    <text evidence="1">Belongs to the AfsR/DnrI/RedD regulatory family.</text>
</comment>
<protein>
    <submittedName>
        <fullName evidence="8">BTAD domain-containing putative transcriptional regulator</fullName>
    </submittedName>
</protein>
<feature type="region of interest" description="Disordered" evidence="6">
    <location>
        <begin position="252"/>
        <end position="278"/>
    </location>
</feature>
<dbReference type="InterPro" id="IPR027417">
    <property type="entry name" value="P-loop_NTPase"/>
</dbReference>
<proteinExistence type="inferred from homology"/>
<dbReference type="Gene3D" id="3.40.50.300">
    <property type="entry name" value="P-loop containing nucleotide triphosphate hydrolases"/>
    <property type="match status" value="1"/>
</dbReference>
<reference evidence="9" key="1">
    <citation type="journal article" date="2019" name="Int. J. Syst. Evol. Microbiol.">
        <title>The Global Catalogue of Microorganisms (GCM) 10K type strain sequencing project: providing services to taxonomists for standard genome sequencing and annotation.</title>
        <authorList>
            <consortium name="The Broad Institute Genomics Platform"/>
            <consortium name="The Broad Institute Genome Sequencing Center for Infectious Disease"/>
            <person name="Wu L."/>
            <person name="Ma J."/>
        </authorList>
    </citation>
    <scope>NUCLEOTIDE SEQUENCE [LARGE SCALE GENOMIC DNA]</scope>
    <source>
        <strain evidence="9">CGMCC 4.7382</strain>
    </source>
</reference>
<keyword evidence="3 5" id="KW-0238">DNA-binding</keyword>
<sequence length="541" mass="58524">MADVSFGVLGQLSVRVGDRVVKIQGNKRRVLLAALLLRANRTVPVDELVDRMWGVPPSEAYRAALQVHVTRLRAALALVHAGEPLVSGTHGYRMELADHQLDLLRLRALSVAALEADHHGDLPRKCDALGQALALWRGPVLADVVSPRLHEHEVRSVTEELLRTAELRYGAMLALGRHEPALPGLTDLAGRYPHREPLIRLLMVALYRSGRQSEALEVYERTRQTLAERLGIDPGRELQATFHSVLRGDLCDPPQRTVPAESGTVAPPDPAGRPRSLPPAQLPADIPFFVGRRGQLAALDRLRTDARQPRRALISGPAGAGCTALAVRWAHRAAERFPDGQLYVDLRGDTGAPRDPADVLRRFLRPFGVLDGLPVETDERAALLRSVLARRRLLMVLDNAYSAEQVRPLLPGTSTCAVVVTSRYWLADLIVREGVLAIAVDKLAPGEARALLRRLVGPERVAAEPAAVDRLLDLTGRLPLPLRLAAAWLVTHPGVGISALVSDIAARRARDPVARVAAALGGDPRFLIGGGGAGEGVPLGQ</sequence>
<dbReference type="SUPFAM" id="SSF48452">
    <property type="entry name" value="TPR-like"/>
    <property type="match status" value="1"/>
</dbReference>
<dbReference type="InterPro" id="IPR005158">
    <property type="entry name" value="BTAD"/>
</dbReference>
<dbReference type="SMART" id="SM01043">
    <property type="entry name" value="BTAD"/>
    <property type="match status" value="1"/>
</dbReference>
<evidence type="ECO:0000256" key="2">
    <source>
        <dbReference type="ARBA" id="ARBA00023015"/>
    </source>
</evidence>
<evidence type="ECO:0000256" key="1">
    <source>
        <dbReference type="ARBA" id="ARBA00005820"/>
    </source>
</evidence>
<evidence type="ECO:0000256" key="6">
    <source>
        <dbReference type="SAM" id="MobiDB-lite"/>
    </source>
</evidence>
<dbReference type="Pfam" id="PF03704">
    <property type="entry name" value="BTAD"/>
    <property type="match status" value="1"/>
</dbReference>
<gene>
    <name evidence="8" type="ORF">ACFQRF_19480</name>
</gene>
<dbReference type="SUPFAM" id="SSF52540">
    <property type="entry name" value="P-loop containing nucleoside triphosphate hydrolases"/>
    <property type="match status" value="1"/>
</dbReference>
<keyword evidence="4" id="KW-0804">Transcription</keyword>
<dbReference type="PROSITE" id="PS51755">
    <property type="entry name" value="OMPR_PHOB"/>
    <property type="match status" value="1"/>
</dbReference>
<dbReference type="RefSeq" id="WP_379872563.1">
    <property type="nucleotide sequence ID" value="NZ_JBHTBH010000009.1"/>
</dbReference>
<dbReference type="Gene3D" id="1.10.10.10">
    <property type="entry name" value="Winged helix-like DNA-binding domain superfamily/Winged helix DNA-binding domain"/>
    <property type="match status" value="1"/>
</dbReference>
<dbReference type="InterPro" id="IPR051677">
    <property type="entry name" value="AfsR-DnrI-RedD_regulator"/>
</dbReference>
<comment type="caution">
    <text evidence="8">The sequence shown here is derived from an EMBL/GenBank/DDBJ whole genome shotgun (WGS) entry which is preliminary data.</text>
</comment>
<feature type="DNA-binding region" description="OmpR/PhoB-type" evidence="5">
    <location>
        <begin position="1"/>
        <end position="96"/>
    </location>
</feature>
<dbReference type="SUPFAM" id="SSF46894">
    <property type="entry name" value="C-terminal effector domain of the bipartite response regulators"/>
    <property type="match status" value="1"/>
</dbReference>
<keyword evidence="2" id="KW-0805">Transcription regulation</keyword>
<evidence type="ECO:0000256" key="5">
    <source>
        <dbReference type="PROSITE-ProRule" id="PRU01091"/>
    </source>
</evidence>
<dbReference type="PANTHER" id="PTHR35807:SF1">
    <property type="entry name" value="TRANSCRIPTIONAL REGULATOR REDD"/>
    <property type="match status" value="1"/>
</dbReference>
<evidence type="ECO:0000256" key="3">
    <source>
        <dbReference type="ARBA" id="ARBA00023125"/>
    </source>
</evidence>
<dbReference type="EMBL" id="JBHTBH010000009">
    <property type="protein sequence ID" value="MFC7329919.1"/>
    <property type="molecule type" value="Genomic_DNA"/>
</dbReference>
<dbReference type="InterPro" id="IPR001867">
    <property type="entry name" value="OmpR/PhoB-type_DNA-bd"/>
</dbReference>
<dbReference type="Proteomes" id="UP001596540">
    <property type="component" value="Unassembled WGS sequence"/>
</dbReference>
<dbReference type="PANTHER" id="PTHR35807">
    <property type="entry name" value="TRANSCRIPTIONAL REGULATOR REDD-RELATED"/>
    <property type="match status" value="1"/>
</dbReference>
<name>A0ABW2KKL8_9ACTN</name>
<dbReference type="Pfam" id="PF00486">
    <property type="entry name" value="Trans_reg_C"/>
    <property type="match status" value="1"/>
</dbReference>
<dbReference type="SMART" id="SM00862">
    <property type="entry name" value="Trans_reg_C"/>
    <property type="match status" value="1"/>
</dbReference>
<dbReference type="InterPro" id="IPR016032">
    <property type="entry name" value="Sig_transdc_resp-reg_C-effctor"/>
</dbReference>
<evidence type="ECO:0000259" key="7">
    <source>
        <dbReference type="PROSITE" id="PS51755"/>
    </source>
</evidence>
<dbReference type="CDD" id="cd15831">
    <property type="entry name" value="BTAD"/>
    <property type="match status" value="1"/>
</dbReference>
<keyword evidence="9" id="KW-1185">Reference proteome</keyword>
<evidence type="ECO:0000313" key="8">
    <source>
        <dbReference type="EMBL" id="MFC7329919.1"/>
    </source>
</evidence>
<feature type="domain" description="OmpR/PhoB-type" evidence="7">
    <location>
        <begin position="1"/>
        <end position="96"/>
    </location>
</feature>
<organism evidence="8 9">
    <name type="scientific">Marinactinospora rubrisoli</name>
    <dbReference type="NCBI Taxonomy" id="2715399"/>
    <lineage>
        <taxon>Bacteria</taxon>
        <taxon>Bacillati</taxon>
        <taxon>Actinomycetota</taxon>
        <taxon>Actinomycetes</taxon>
        <taxon>Streptosporangiales</taxon>
        <taxon>Nocardiopsidaceae</taxon>
        <taxon>Marinactinospora</taxon>
    </lineage>
</organism>
<dbReference type="InterPro" id="IPR036388">
    <property type="entry name" value="WH-like_DNA-bd_sf"/>
</dbReference>
<evidence type="ECO:0000313" key="9">
    <source>
        <dbReference type="Proteomes" id="UP001596540"/>
    </source>
</evidence>
<feature type="compositionally biased region" description="Pro residues" evidence="6">
    <location>
        <begin position="267"/>
        <end position="278"/>
    </location>
</feature>
<evidence type="ECO:0000256" key="4">
    <source>
        <dbReference type="ARBA" id="ARBA00023163"/>
    </source>
</evidence>
<accession>A0ABW2KKL8</accession>
<dbReference type="Gene3D" id="1.25.40.10">
    <property type="entry name" value="Tetratricopeptide repeat domain"/>
    <property type="match status" value="1"/>
</dbReference>
<dbReference type="InterPro" id="IPR011990">
    <property type="entry name" value="TPR-like_helical_dom_sf"/>
</dbReference>